<organism evidence="4 5">
    <name type="scientific">Dongia sedimenti</name>
    <dbReference type="NCBI Taxonomy" id="3064282"/>
    <lineage>
        <taxon>Bacteria</taxon>
        <taxon>Pseudomonadati</taxon>
        <taxon>Pseudomonadota</taxon>
        <taxon>Alphaproteobacteria</taxon>
        <taxon>Rhodospirillales</taxon>
        <taxon>Dongiaceae</taxon>
        <taxon>Dongia</taxon>
    </lineage>
</organism>
<feature type="transmembrane region" description="Helical" evidence="2">
    <location>
        <begin position="275"/>
        <end position="295"/>
    </location>
</feature>
<dbReference type="SUPFAM" id="SSF103481">
    <property type="entry name" value="Multidrug resistance efflux transporter EmrE"/>
    <property type="match status" value="1"/>
</dbReference>
<keyword evidence="2" id="KW-1133">Transmembrane helix</keyword>
<dbReference type="Pfam" id="PF00892">
    <property type="entry name" value="EamA"/>
    <property type="match status" value="1"/>
</dbReference>
<name>A0ABU0YHU5_9PROT</name>
<feature type="domain" description="EamA" evidence="3">
    <location>
        <begin position="185"/>
        <end position="318"/>
    </location>
</feature>
<feature type="transmembrane region" description="Helical" evidence="2">
    <location>
        <begin position="186"/>
        <end position="203"/>
    </location>
</feature>
<dbReference type="EMBL" id="JAUYVI010000002">
    <property type="protein sequence ID" value="MDQ7247289.1"/>
    <property type="molecule type" value="Genomic_DNA"/>
</dbReference>
<feature type="transmembrane region" description="Helical" evidence="2">
    <location>
        <begin position="301"/>
        <end position="319"/>
    </location>
</feature>
<evidence type="ECO:0000313" key="5">
    <source>
        <dbReference type="Proteomes" id="UP001230156"/>
    </source>
</evidence>
<evidence type="ECO:0000256" key="2">
    <source>
        <dbReference type="SAM" id="Phobius"/>
    </source>
</evidence>
<keyword evidence="2" id="KW-0472">Membrane</keyword>
<keyword evidence="2" id="KW-0812">Transmembrane</keyword>
<feature type="region of interest" description="Disordered" evidence="1">
    <location>
        <begin position="1"/>
        <end position="33"/>
    </location>
</feature>
<dbReference type="InterPro" id="IPR000620">
    <property type="entry name" value="EamA_dom"/>
</dbReference>
<dbReference type="InterPro" id="IPR037185">
    <property type="entry name" value="EmrE-like"/>
</dbReference>
<evidence type="ECO:0000256" key="1">
    <source>
        <dbReference type="SAM" id="MobiDB-lite"/>
    </source>
</evidence>
<feature type="transmembrane region" description="Helical" evidence="2">
    <location>
        <begin position="156"/>
        <end position="174"/>
    </location>
</feature>
<feature type="transmembrane region" description="Helical" evidence="2">
    <location>
        <begin position="73"/>
        <end position="94"/>
    </location>
</feature>
<reference evidence="5" key="1">
    <citation type="submission" date="2023-08" db="EMBL/GenBank/DDBJ databases">
        <title>Rhodospirillaceae gen. nov., a novel taxon isolated from the Yangtze River Yuezi River estuary sludge.</title>
        <authorList>
            <person name="Ruan L."/>
        </authorList>
    </citation>
    <scope>NUCLEOTIDE SEQUENCE [LARGE SCALE GENOMIC DNA]</scope>
    <source>
        <strain evidence="5">R-7</strain>
    </source>
</reference>
<accession>A0ABU0YHU5</accession>
<dbReference type="RefSeq" id="WP_379954690.1">
    <property type="nucleotide sequence ID" value="NZ_JAUYVI010000002.1"/>
</dbReference>
<gene>
    <name evidence="4" type="ORF">Q8A70_06410</name>
</gene>
<evidence type="ECO:0000259" key="3">
    <source>
        <dbReference type="Pfam" id="PF00892"/>
    </source>
</evidence>
<feature type="transmembrane region" description="Helical" evidence="2">
    <location>
        <begin position="45"/>
        <end position="67"/>
    </location>
</feature>
<feature type="transmembrane region" description="Helical" evidence="2">
    <location>
        <begin position="131"/>
        <end position="149"/>
    </location>
</feature>
<sequence>MHAAIAQPNTGLGPKPETGAAPRPGNMTPGSMAAGGLHRLPPTALMLLAIVCVQLGAALATVLFSSLGPGGTAFASSLFSAVALTVMTKPRALFPQLGRLLRRHALLILAFGLVDVALVLPFFLALERIPLGIASTVAFLGPLGLAVATSRRLVHFLWIGIAALGVALLTPDIGASLEQGGIDPLGLLYAAITALAWAAFVPLSKKTGAVFPGNAGLALAMWVSAILLLPVALGEGSIAAAGLADLAGALGVSLLGTVLPLVLEFRALQSMSARTYGILVTLEPAVGALIGVVLLSQPAGPRMVVAVACVMLAALGVTLSDRREK</sequence>
<feature type="transmembrane region" description="Helical" evidence="2">
    <location>
        <begin position="106"/>
        <end position="125"/>
    </location>
</feature>
<dbReference type="Proteomes" id="UP001230156">
    <property type="component" value="Unassembled WGS sequence"/>
</dbReference>
<feature type="transmembrane region" description="Helical" evidence="2">
    <location>
        <begin position="215"/>
        <end position="233"/>
    </location>
</feature>
<feature type="transmembrane region" description="Helical" evidence="2">
    <location>
        <begin position="239"/>
        <end position="263"/>
    </location>
</feature>
<comment type="caution">
    <text evidence="4">The sequence shown here is derived from an EMBL/GenBank/DDBJ whole genome shotgun (WGS) entry which is preliminary data.</text>
</comment>
<proteinExistence type="predicted"/>
<protein>
    <submittedName>
        <fullName evidence="4">EamA family transporter</fullName>
    </submittedName>
</protein>
<evidence type="ECO:0000313" key="4">
    <source>
        <dbReference type="EMBL" id="MDQ7247289.1"/>
    </source>
</evidence>
<keyword evidence="5" id="KW-1185">Reference proteome</keyword>